<accession>A0A6J4VBZ4</accession>
<dbReference type="SUPFAM" id="SSF161098">
    <property type="entry name" value="MetI-like"/>
    <property type="match status" value="1"/>
</dbReference>
<dbReference type="PANTHER" id="PTHR30193">
    <property type="entry name" value="ABC TRANSPORTER PERMEASE PROTEIN"/>
    <property type="match status" value="1"/>
</dbReference>
<evidence type="ECO:0000259" key="8">
    <source>
        <dbReference type="PROSITE" id="PS50928"/>
    </source>
</evidence>
<comment type="similarity">
    <text evidence="7">Belongs to the binding-protein-dependent transport system permease family.</text>
</comment>
<sequence length="321" mass="35641">MAIAQPTERLQVPKVSFWQKQSTQAQLAFWVFVGPIMLGLTVFTFIPIVWGFLISLSDARNSVSIGNWIGFENYRYMIGNDQFRRSLVTILIFTAFIVPLTTIFALGLAMLVNALTFGRGIFRTIFFIPTAVSYVVASLIWKTSIFTGVPSGFANTVVYWLSGSDPTSPVYNWVVEYTWWVLVSVRLWLQVGFYMIILIAALQNIPRDLYEAAYVDGGRPGWTTFRTITLPLLRNAVVAVVVLNLIAAFQAFDEFYNILSGGLASSANLSIARTPLIYTYQIAIGQQDYGRGAAAGFILTAIIIAVTIVQGRLFGFGRSSD</sequence>
<feature type="transmembrane region" description="Helical" evidence="7">
    <location>
        <begin position="232"/>
        <end position="252"/>
    </location>
</feature>
<evidence type="ECO:0000256" key="5">
    <source>
        <dbReference type="ARBA" id="ARBA00022989"/>
    </source>
</evidence>
<dbReference type="PANTHER" id="PTHR30193:SF37">
    <property type="entry name" value="INNER MEMBRANE ABC TRANSPORTER PERMEASE PROTEIN YCJO"/>
    <property type="match status" value="1"/>
</dbReference>
<reference evidence="9" key="1">
    <citation type="submission" date="2020-02" db="EMBL/GenBank/DDBJ databases">
        <authorList>
            <person name="Meier V. D."/>
        </authorList>
    </citation>
    <scope>NUCLEOTIDE SEQUENCE</scope>
    <source>
        <strain evidence="9">AVDCRST_MAG33</strain>
    </source>
</reference>
<name>A0A6J4VBZ4_9BACT</name>
<protein>
    <submittedName>
        <fullName evidence="9">ABC transporter, permease protein 1 (Cluster 1, maltose/g3p/polyamine/iron)</fullName>
    </submittedName>
</protein>
<feature type="transmembrane region" description="Helical" evidence="7">
    <location>
        <begin position="27"/>
        <end position="53"/>
    </location>
</feature>
<dbReference type="Gene3D" id="1.10.3720.10">
    <property type="entry name" value="MetI-like"/>
    <property type="match status" value="1"/>
</dbReference>
<feature type="transmembrane region" description="Helical" evidence="7">
    <location>
        <begin position="292"/>
        <end position="314"/>
    </location>
</feature>
<dbReference type="InterPro" id="IPR000515">
    <property type="entry name" value="MetI-like"/>
</dbReference>
<organism evidence="9">
    <name type="scientific">uncultured Thermomicrobiales bacterium</name>
    <dbReference type="NCBI Taxonomy" id="1645740"/>
    <lineage>
        <taxon>Bacteria</taxon>
        <taxon>Pseudomonadati</taxon>
        <taxon>Thermomicrobiota</taxon>
        <taxon>Thermomicrobia</taxon>
        <taxon>Thermomicrobiales</taxon>
        <taxon>environmental samples</taxon>
    </lineage>
</organism>
<evidence type="ECO:0000256" key="1">
    <source>
        <dbReference type="ARBA" id="ARBA00004651"/>
    </source>
</evidence>
<comment type="subcellular location">
    <subcellularLocation>
        <location evidence="1 7">Cell membrane</location>
        <topology evidence="1 7">Multi-pass membrane protein</topology>
    </subcellularLocation>
</comment>
<keyword evidence="5 7" id="KW-1133">Transmembrane helix</keyword>
<keyword evidence="2 7" id="KW-0813">Transport</keyword>
<dbReference type="EMBL" id="CADCWK010000361">
    <property type="protein sequence ID" value="CAA9574603.1"/>
    <property type="molecule type" value="Genomic_DNA"/>
</dbReference>
<dbReference type="InterPro" id="IPR035906">
    <property type="entry name" value="MetI-like_sf"/>
</dbReference>
<feature type="transmembrane region" description="Helical" evidence="7">
    <location>
        <begin position="177"/>
        <end position="202"/>
    </location>
</feature>
<evidence type="ECO:0000256" key="4">
    <source>
        <dbReference type="ARBA" id="ARBA00022692"/>
    </source>
</evidence>
<dbReference type="CDD" id="cd06261">
    <property type="entry name" value="TM_PBP2"/>
    <property type="match status" value="1"/>
</dbReference>
<feature type="domain" description="ABC transmembrane type-1" evidence="8">
    <location>
        <begin position="87"/>
        <end position="310"/>
    </location>
</feature>
<dbReference type="GO" id="GO:0055085">
    <property type="term" value="P:transmembrane transport"/>
    <property type="evidence" value="ECO:0007669"/>
    <property type="project" value="InterPro"/>
</dbReference>
<dbReference type="AlphaFoldDB" id="A0A6J4VBZ4"/>
<dbReference type="InterPro" id="IPR051393">
    <property type="entry name" value="ABC_transporter_permease"/>
</dbReference>
<evidence type="ECO:0000256" key="2">
    <source>
        <dbReference type="ARBA" id="ARBA00022448"/>
    </source>
</evidence>
<gene>
    <name evidence="9" type="ORF">AVDCRST_MAG33-2901</name>
</gene>
<evidence type="ECO:0000256" key="7">
    <source>
        <dbReference type="RuleBase" id="RU363032"/>
    </source>
</evidence>
<dbReference type="GO" id="GO:0005886">
    <property type="term" value="C:plasma membrane"/>
    <property type="evidence" value="ECO:0007669"/>
    <property type="project" value="UniProtKB-SubCell"/>
</dbReference>
<keyword evidence="3" id="KW-1003">Cell membrane</keyword>
<evidence type="ECO:0000256" key="6">
    <source>
        <dbReference type="ARBA" id="ARBA00023136"/>
    </source>
</evidence>
<dbReference type="Pfam" id="PF00528">
    <property type="entry name" value="BPD_transp_1"/>
    <property type="match status" value="1"/>
</dbReference>
<evidence type="ECO:0000256" key="3">
    <source>
        <dbReference type="ARBA" id="ARBA00022475"/>
    </source>
</evidence>
<proteinExistence type="inferred from homology"/>
<feature type="transmembrane region" description="Helical" evidence="7">
    <location>
        <begin position="87"/>
        <end position="109"/>
    </location>
</feature>
<keyword evidence="6 7" id="KW-0472">Membrane</keyword>
<feature type="transmembrane region" description="Helical" evidence="7">
    <location>
        <begin position="121"/>
        <end position="141"/>
    </location>
</feature>
<evidence type="ECO:0000313" key="9">
    <source>
        <dbReference type="EMBL" id="CAA9574603.1"/>
    </source>
</evidence>
<dbReference type="PROSITE" id="PS50928">
    <property type="entry name" value="ABC_TM1"/>
    <property type="match status" value="1"/>
</dbReference>
<keyword evidence="4 7" id="KW-0812">Transmembrane</keyword>